<keyword evidence="1" id="KW-0472">Membrane</keyword>
<dbReference type="EMBL" id="CP001739">
    <property type="protein sequence ID" value="ACZ10484.1"/>
    <property type="molecule type" value="Genomic_DNA"/>
</dbReference>
<gene>
    <name evidence="2" type="ordered locus">Sterm_3650</name>
</gene>
<protein>
    <submittedName>
        <fullName evidence="2">Uncharacterized protein</fullName>
    </submittedName>
</protein>
<name>D1ARJ8_SEBTE</name>
<sequence>MINRKQFYGIFSIIILIFIAAVFFSNSGPESVQGDSLQYKNGVLYTKAGEKYTGKVTESEGYKAKINGVQISEGFVTVKKGLMNGKFEFISFSELWHGAEVKGKAKNGTITELKIKNSEKTLELKNIEIEKYFEENTSGNQTPQTVVLSALGIYEDTDTED</sequence>
<evidence type="ECO:0000313" key="3">
    <source>
        <dbReference type="Proteomes" id="UP000000845"/>
    </source>
</evidence>
<dbReference type="RefSeq" id="WP_012863066.1">
    <property type="nucleotide sequence ID" value="NC_013517.1"/>
</dbReference>
<keyword evidence="1" id="KW-1133">Transmembrane helix</keyword>
<accession>D1ARJ8</accession>
<dbReference type="Proteomes" id="UP000000845">
    <property type="component" value="Chromosome"/>
</dbReference>
<keyword evidence="3" id="KW-1185">Reference proteome</keyword>
<evidence type="ECO:0000256" key="1">
    <source>
        <dbReference type="SAM" id="Phobius"/>
    </source>
</evidence>
<organism evidence="2 3">
    <name type="scientific">Sebaldella termitidis (strain ATCC 33386 / NCTC 11300)</name>
    <dbReference type="NCBI Taxonomy" id="526218"/>
    <lineage>
        <taxon>Bacteria</taxon>
        <taxon>Fusobacteriati</taxon>
        <taxon>Fusobacteriota</taxon>
        <taxon>Fusobacteriia</taxon>
        <taxon>Fusobacteriales</taxon>
        <taxon>Leptotrichiaceae</taxon>
        <taxon>Sebaldella</taxon>
    </lineage>
</organism>
<reference evidence="2 3" key="2">
    <citation type="journal article" date="2010" name="Stand. Genomic Sci.">
        <title>Complete genome sequence of Sebaldella termitidis type strain (NCTC 11300).</title>
        <authorList>
            <person name="Harmon-Smith M."/>
            <person name="Celia L."/>
            <person name="Chertkov O."/>
            <person name="Lapidus A."/>
            <person name="Copeland A."/>
            <person name="Glavina Del Rio T."/>
            <person name="Nolan M."/>
            <person name="Lucas S."/>
            <person name="Tice H."/>
            <person name="Cheng J.F."/>
            <person name="Han C."/>
            <person name="Detter J.C."/>
            <person name="Bruce D."/>
            <person name="Goodwin L."/>
            <person name="Pitluck S."/>
            <person name="Pati A."/>
            <person name="Liolios K."/>
            <person name="Ivanova N."/>
            <person name="Mavromatis K."/>
            <person name="Mikhailova N."/>
            <person name="Chen A."/>
            <person name="Palaniappan K."/>
            <person name="Land M."/>
            <person name="Hauser L."/>
            <person name="Chang Y.J."/>
            <person name="Jeffries C.D."/>
            <person name="Brettin T."/>
            <person name="Goker M."/>
            <person name="Beck B."/>
            <person name="Bristow J."/>
            <person name="Eisen J.A."/>
            <person name="Markowitz V."/>
            <person name="Hugenholtz P."/>
            <person name="Kyrpides N.C."/>
            <person name="Klenk H.P."/>
            <person name="Chen F."/>
        </authorList>
    </citation>
    <scope>NUCLEOTIDE SEQUENCE [LARGE SCALE GENOMIC DNA]</scope>
    <source>
        <strain evidence="3">ATCC 33386 / NCTC 11300</strain>
    </source>
</reference>
<dbReference type="HOGENOM" id="CLU_1642541_0_0_0"/>
<feature type="transmembrane region" description="Helical" evidence="1">
    <location>
        <begin position="7"/>
        <end position="24"/>
    </location>
</feature>
<dbReference type="STRING" id="526218.Sterm_3650"/>
<evidence type="ECO:0000313" key="2">
    <source>
        <dbReference type="EMBL" id="ACZ10484.1"/>
    </source>
</evidence>
<keyword evidence="1" id="KW-0812">Transmembrane</keyword>
<dbReference type="AlphaFoldDB" id="D1ARJ8"/>
<reference evidence="3" key="1">
    <citation type="submission" date="2009-09" db="EMBL/GenBank/DDBJ databases">
        <title>The complete chromosome of Sebaldella termitidis ATCC 33386.</title>
        <authorList>
            <consortium name="US DOE Joint Genome Institute (JGI-PGF)"/>
            <person name="Lucas S."/>
            <person name="Copeland A."/>
            <person name="Lapidus A."/>
            <person name="Glavina del Rio T."/>
            <person name="Dalin E."/>
            <person name="Tice H."/>
            <person name="Bruce D."/>
            <person name="Goodwin L."/>
            <person name="Pitluck S."/>
            <person name="Kyrpides N."/>
            <person name="Mavromatis K."/>
            <person name="Ivanova N."/>
            <person name="Mikhailova N."/>
            <person name="Sims D."/>
            <person name="Meincke L."/>
            <person name="Brettin T."/>
            <person name="Detter J.C."/>
            <person name="Han C."/>
            <person name="Larimer F."/>
            <person name="Land M."/>
            <person name="Hauser L."/>
            <person name="Markowitz V."/>
            <person name="Cheng J.F."/>
            <person name="Hugenholtz P."/>
            <person name="Woyke T."/>
            <person name="Wu D."/>
            <person name="Eisen J.A."/>
        </authorList>
    </citation>
    <scope>NUCLEOTIDE SEQUENCE [LARGE SCALE GENOMIC DNA]</scope>
    <source>
        <strain evidence="3">ATCC 33386 / NCTC 11300</strain>
    </source>
</reference>
<proteinExistence type="predicted"/>
<dbReference type="KEGG" id="str:Sterm_3650"/>